<dbReference type="AlphaFoldDB" id="A0A6J8CW76"/>
<sequence>MQIHSVEYKINTAIQNILTDMKSFGDVDIEAKPCEIILRRKKTKQAQIMVPAVQSRSIENTKLMINQTIHANGNYIVGCCMLPDGRMVFTYYSKLAVKVFSYKGLIDFEVMMPCNPFDIVYISQDNTLAVTSGGSDKHCIAIIDVEKKQIKKTITLDLCNYGITMKDSRLIYCGDDKGIRMINPYDESISEIVEDKMPHYCYTAAFGNHIYHSNVLTNVVTCYDQQGKPQWTFHNESVLKNPRGIDLDNDGNVYVMGTNSNNVVVIFPDGQRHREVLTASDGLVSPFSLCYNNSKKQLLVVNYSDVDHLYNFI</sequence>
<evidence type="ECO:0000313" key="1">
    <source>
        <dbReference type="EMBL" id="CAC5399244.1"/>
    </source>
</evidence>
<dbReference type="InterPro" id="IPR015943">
    <property type="entry name" value="WD40/YVTN_repeat-like_dom_sf"/>
</dbReference>
<accession>A0A6J8CW76</accession>
<reference evidence="1 2" key="1">
    <citation type="submission" date="2020-06" db="EMBL/GenBank/DDBJ databases">
        <authorList>
            <person name="Li R."/>
            <person name="Bekaert M."/>
        </authorList>
    </citation>
    <scope>NUCLEOTIDE SEQUENCE [LARGE SCALE GENOMIC DNA]</scope>
    <source>
        <strain evidence="2">wild</strain>
    </source>
</reference>
<evidence type="ECO:0008006" key="3">
    <source>
        <dbReference type="Google" id="ProtNLM"/>
    </source>
</evidence>
<dbReference type="Gene3D" id="2.130.10.10">
    <property type="entry name" value="YVTN repeat-like/Quinoprotein amine dehydrogenase"/>
    <property type="match status" value="1"/>
</dbReference>
<organism evidence="1 2">
    <name type="scientific">Mytilus coruscus</name>
    <name type="common">Sea mussel</name>
    <dbReference type="NCBI Taxonomy" id="42192"/>
    <lineage>
        <taxon>Eukaryota</taxon>
        <taxon>Metazoa</taxon>
        <taxon>Spiralia</taxon>
        <taxon>Lophotrochozoa</taxon>
        <taxon>Mollusca</taxon>
        <taxon>Bivalvia</taxon>
        <taxon>Autobranchia</taxon>
        <taxon>Pteriomorphia</taxon>
        <taxon>Mytilida</taxon>
        <taxon>Mytiloidea</taxon>
        <taxon>Mytilidae</taxon>
        <taxon>Mytilinae</taxon>
        <taxon>Mytilus</taxon>
    </lineage>
</organism>
<evidence type="ECO:0000313" key="2">
    <source>
        <dbReference type="Proteomes" id="UP000507470"/>
    </source>
</evidence>
<keyword evidence="2" id="KW-1185">Reference proteome</keyword>
<gene>
    <name evidence="1" type="ORF">MCOR_33523</name>
</gene>
<dbReference type="OrthoDB" id="6136258at2759"/>
<name>A0A6J8CW76_MYTCO</name>
<dbReference type="Proteomes" id="UP000507470">
    <property type="component" value="Unassembled WGS sequence"/>
</dbReference>
<protein>
    <recommendedName>
        <fullName evidence="3">TRIM2_3</fullName>
    </recommendedName>
</protein>
<dbReference type="EMBL" id="CACVKT020005975">
    <property type="protein sequence ID" value="CAC5399244.1"/>
    <property type="molecule type" value="Genomic_DNA"/>
</dbReference>
<dbReference type="SUPFAM" id="SSF101898">
    <property type="entry name" value="NHL repeat"/>
    <property type="match status" value="1"/>
</dbReference>
<proteinExistence type="predicted"/>